<dbReference type="InterPro" id="IPR010344">
    <property type="entry name" value="YbjH"/>
</dbReference>
<comment type="caution">
    <text evidence="1">The sequence shown here is derived from an EMBL/GenBank/DDBJ whole genome shotgun (WGS) entry which is preliminary data.</text>
</comment>
<dbReference type="Pfam" id="PF06082">
    <property type="entry name" value="YjbH"/>
    <property type="match status" value="1"/>
</dbReference>
<dbReference type="AlphaFoldDB" id="A0A4S3ME59"/>
<organism evidence="1 2">
    <name type="scientific">Thalassobius vesicularis</name>
    <dbReference type="NCBI Taxonomy" id="1294297"/>
    <lineage>
        <taxon>Bacteria</taxon>
        <taxon>Pseudomonadati</taxon>
        <taxon>Pseudomonadota</taxon>
        <taxon>Alphaproteobacteria</taxon>
        <taxon>Rhodobacterales</taxon>
        <taxon>Roseobacteraceae</taxon>
        <taxon>Thalassovita</taxon>
    </lineage>
</organism>
<dbReference type="OrthoDB" id="19542at2"/>
<dbReference type="Proteomes" id="UP000306113">
    <property type="component" value="Unassembled WGS sequence"/>
</dbReference>
<sequence>MTVSCLALLSAGPAIPQQAGGFSGYAGYNSYGFSGLIDMPAAHSRPDGELAFTSSHFKNQTRNTLTFQISDRLSGSFRYALLYHVRPNPSGPVSDYRFDRSFSVHYRILDEDQRRPAVAVGLNDFLGTGLYSSEYVVASKSVSPSLRLTGGIGWGRLAGINSFRNPLSTLSGHFDTRPGRGSDNGGVVRTNNWFRGDAAFFGGVEWQATDKLRVIAEYSSDAYPSEDGSAFDRKSPLNFGVSYAWRPHVIVGLSYLYGSEIGANVTLGLNPKTPPAAAGQDKAPPPVVPRAELAKLGWTADMVNPNVQTGRISQALMNDGIRLHAIDIGPRTVTVTVEIENERYATTAQAIGRTARHLTGIVPPQVETFVIVPVSAGIRGSAVTLRRADMEKLEFDTDGAWRSYARAQFDTAQAQLTPITGRYPLFDWSFKPYLSPSFFDPDAPIRADLGMELKGKYEPAPGLVFRGAVRKKLLGNLDDSNRPSTSVLPHVRSDFNIYEREGDPSLTELTGAYYFQPAANMYGRVTAGYLETMFGGVSGELLWKPANSDLAIGLEVNHVKQRDFDQLFGFRDYEVTSGHVSAYWDIGNGYHGQVDAGRYLAGDWGATMSLDREFLNGWKVGFFATFTDVSFDDFGEGSFDKGLRITVPLNWVSGQPSTEQYTTVIRPVTRDGGARLNVSGRLYETVRGLQQEDLRAGWGRFWR</sequence>
<gene>
    <name evidence="1" type="ORF">E7681_02620</name>
</gene>
<accession>A0A4S3ME59</accession>
<reference evidence="1 2" key="1">
    <citation type="submission" date="2019-04" db="EMBL/GenBank/DDBJ databases">
        <title>Draft genome sequence of Youngimonas vesicularis.</title>
        <authorList>
            <person name="Hameed A."/>
        </authorList>
    </citation>
    <scope>NUCLEOTIDE SEQUENCE [LARGE SCALE GENOMIC DNA]</scope>
    <source>
        <strain evidence="1 2">CC-AMW-E</strain>
    </source>
</reference>
<keyword evidence="2" id="KW-1185">Reference proteome</keyword>
<dbReference type="EMBL" id="SSMD01000001">
    <property type="protein sequence ID" value="THD76980.1"/>
    <property type="molecule type" value="Genomic_DNA"/>
</dbReference>
<evidence type="ECO:0000313" key="1">
    <source>
        <dbReference type="EMBL" id="THD76980.1"/>
    </source>
</evidence>
<proteinExistence type="predicted"/>
<name>A0A4S3ME59_9RHOB</name>
<evidence type="ECO:0000313" key="2">
    <source>
        <dbReference type="Proteomes" id="UP000306113"/>
    </source>
</evidence>
<protein>
    <submittedName>
        <fullName evidence="1">YjbH domain-containing protein</fullName>
    </submittedName>
</protein>